<protein>
    <recommendedName>
        <fullName evidence="4">Lipoprotein</fullName>
    </recommendedName>
</protein>
<dbReference type="Proteomes" id="UP000287385">
    <property type="component" value="Unassembled WGS sequence"/>
</dbReference>
<organism evidence="2 3">
    <name type="scientific">Acetobacter pasteurianus NBRC 3278</name>
    <dbReference type="NCBI Taxonomy" id="1226660"/>
    <lineage>
        <taxon>Bacteria</taxon>
        <taxon>Pseudomonadati</taxon>
        <taxon>Pseudomonadota</taxon>
        <taxon>Alphaproteobacteria</taxon>
        <taxon>Acetobacterales</taxon>
        <taxon>Acetobacteraceae</taxon>
        <taxon>Acetobacter</taxon>
    </lineage>
</organism>
<keyword evidence="3" id="KW-1185">Reference proteome</keyword>
<feature type="chain" id="PRO_5019185112" description="Lipoprotein" evidence="1">
    <location>
        <begin position="20"/>
        <end position="209"/>
    </location>
</feature>
<sequence length="209" mass="22967">MRYFSKISGALILSFILSGCSSLPPFNFSAKNIQISKNIIKEDLKSITVGIAHPDEKTGSIDSGTHLTLPAFKEALTEAIDKAAIFRDNAQTHVNLQATIMKMDTPTFGATMETDMECRYNIVDRDSGNSLFSENIASKGKVPMGFSWLGAIRARESANRAFQNNISLFIDKLENSSIAESRNADVVPQVSNSDQNRVPLKNDVKYANN</sequence>
<dbReference type="GeneID" id="60377009"/>
<dbReference type="RefSeq" id="WP_012812495.1">
    <property type="nucleotide sequence ID" value="NZ_BDEV01000013.1"/>
</dbReference>
<comment type="caution">
    <text evidence="2">The sequence shown here is derived from an EMBL/GenBank/DDBJ whole genome shotgun (WGS) entry which is preliminary data.</text>
</comment>
<feature type="signal peptide" evidence="1">
    <location>
        <begin position="1"/>
        <end position="19"/>
    </location>
</feature>
<dbReference type="EMBL" id="BDEV01000013">
    <property type="protein sequence ID" value="GCD61351.1"/>
    <property type="molecule type" value="Genomic_DNA"/>
</dbReference>
<proteinExistence type="predicted"/>
<dbReference type="PROSITE" id="PS51257">
    <property type="entry name" value="PROKAR_LIPOPROTEIN"/>
    <property type="match status" value="1"/>
</dbReference>
<gene>
    <name evidence="2" type="ORF">NBRC3278_0444</name>
</gene>
<evidence type="ECO:0000313" key="2">
    <source>
        <dbReference type="EMBL" id="GCD61351.1"/>
    </source>
</evidence>
<name>A0A401X0N7_ACEPA</name>
<evidence type="ECO:0000256" key="1">
    <source>
        <dbReference type="SAM" id="SignalP"/>
    </source>
</evidence>
<evidence type="ECO:0000313" key="3">
    <source>
        <dbReference type="Proteomes" id="UP000287385"/>
    </source>
</evidence>
<accession>A0A401X0N7</accession>
<keyword evidence="1" id="KW-0732">Signal</keyword>
<dbReference type="AlphaFoldDB" id="A0A401X0N7"/>
<reference evidence="2 3" key="1">
    <citation type="submission" date="2016-06" db="EMBL/GenBank/DDBJ databases">
        <title>Acetobacter pasteurianus NBRC 3278 whole genome sequencing project.</title>
        <authorList>
            <person name="Matsutani M."/>
            <person name="Shiwa Y."/>
            <person name="Okamoto-Kainuma A."/>
            <person name="Ishikawa M."/>
            <person name="Koizumi Y."/>
            <person name="Yoshikawa H."/>
            <person name="Yakushi T."/>
            <person name="Matsushita K."/>
        </authorList>
    </citation>
    <scope>NUCLEOTIDE SEQUENCE [LARGE SCALE GENOMIC DNA]</scope>
    <source>
        <strain evidence="2 3">NBRC 3278</strain>
    </source>
</reference>
<evidence type="ECO:0008006" key="4">
    <source>
        <dbReference type="Google" id="ProtNLM"/>
    </source>
</evidence>